<accession>A0A1G8CWF8</accession>
<dbReference type="PANTHER" id="PTHR43334">
    <property type="entry name" value="ACETATE--COA LIGASE [ADP-FORMING]"/>
    <property type="match status" value="1"/>
</dbReference>
<dbReference type="PANTHER" id="PTHR43334:SF1">
    <property type="entry name" value="3-HYDROXYPROPIONATE--COA LIGASE [ADP-FORMING]"/>
    <property type="match status" value="1"/>
</dbReference>
<dbReference type="InterPro" id="IPR013815">
    <property type="entry name" value="ATP_grasp_subdomain_1"/>
</dbReference>
<gene>
    <name evidence="7" type="ORF">SAMN05443529_11445</name>
</gene>
<dbReference type="Gene3D" id="3.40.50.261">
    <property type="entry name" value="Succinyl-CoA synthetase domains"/>
    <property type="match status" value="2"/>
</dbReference>
<dbReference type="InterPro" id="IPR003781">
    <property type="entry name" value="CoA-bd"/>
</dbReference>
<evidence type="ECO:0000313" key="8">
    <source>
        <dbReference type="Proteomes" id="UP000198656"/>
    </source>
</evidence>
<dbReference type="SUPFAM" id="SSF51735">
    <property type="entry name" value="NAD(P)-binding Rossmann-fold domains"/>
    <property type="match status" value="1"/>
</dbReference>
<dbReference type="GO" id="GO:0046872">
    <property type="term" value="F:metal ion binding"/>
    <property type="evidence" value="ECO:0007669"/>
    <property type="project" value="InterPro"/>
</dbReference>
<keyword evidence="3 5" id="KW-0067">ATP-binding</keyword>
<dbReference type="Gene3D" id="3.30.1490.20">
    <property type="entry name" value="ATP-grasp fold, A domain"/>
    <property type="match status" value="1"/>
</dbReference>
<dbReference type="InterPro" id="IPR036291">
    <property type="entry name" value="NAD(P)-bd_dom_sf"/>
</dbReference>
<dbReference type="SMART" id="SM00881">
    <property type="entry name" value="CoA_binding"/>
    <property type="match status" value="1"/>
</dbReference>
<dbReference type="SUPFAM" id="SSF56059">
    <property type="entry name" value="Glutathione synthetase ATP-binding domain-like"/>
    <property type="match status" value="1"/>
</dbReference>
<organism evidence="7 8">
    <name type="scientific">Desulfosporosinus hippei DSM 8344</name>
    <dbReference type="NCBI Taxonomy" id="1121419"/>
    <lineage>
        <taxon>Bacteria</taxon>
        <taxon>Bacillati</taxon>
        <taxon>Bacillota</taxon>
        <taxon>Clostridia</taxon>
        <taxon>Eubacteriales</taxon>
        <taxon>Desulfitobacteriaceae</taxon>
        <taxon>Desulfosporosinus</taxon>
    </lineage>
</organism>
<dbReference type="InterPro" id="IPR011761">
    <property type="entry name" value="ATP-grasp"/>
</dbReference>
<reference evidence="8" key="1">
    <citation type="submission" date="2016-10" db="EMBL/GenBank/DDBJ databases">
        <authorList>
            <person name="Varghese N."/>
            <person name="Submissions S."/>
        </authorList>
    </citation>
    <scope>NUCLEOTIDE SEQUENCE [LARGE SCALE GENOMIC DNA]</scope>
    <source>
        <strain evidence="8">DSM 8344</strain>
    </source>
</reference>
<keyword evidence="1" id="KW-0436">Ligase</keyword>
<evidence type="ECO:0000259" key="6">
    <source>
        <dbReference type="PROSITE" id="PS50975"/>
    </source>
</evidence>
<dbReference type="Pfam" id="PF13549">
    <property type="entry name" value="ATP-grasp_5"/>
    <property type="match status" value="1"/>
</dbReference>
<dbReference type="PROSITE" id="PS50975">
    <property type="entry name" value="ATP_GRASP"/>
    <property type="match status" value="1"/>
</dbReference>
<dbReference type="RefSeq" id="WP_092333858.1">
    <property type="nucleotide sequence ID" value="NZ_FNCP01000014.1"/>
</dbReference>
<dbReference type="EMBL" id="FNCP01000014">
    <property type="protein sequence ID" value="SDH49782.1"/>
    <property type="molecule type" value="Genomic_DNA"/>
</dbReference>
<keyword evidence="7" id="KW-0808">Transferase</keyword>
<dbReference type="SUPFAM" id="SSF52210">
    <property type="entry name" value="Succinyl-CoA synthetase domains"/>
    <property type="match status" value="2"/>
</dbReference>
<dbReference type="FunFam" id="3.30.1490.20:FF:000020">
    <property type="entry name" value="Protein lysine acetyltransferase"/>
    <property type="match status" value="1"/>
</dbReference>
<evidence type="ECO:0000256" key="2">
    <source>
        <dbReference type="ARBA" id="ARBA00022741"/>
    </source>
</evidence>
<evidence type="ECO:0000256" key="1">
    <source>
        <dbReference type="ARBA" id="ARBA00022598"/>
    </source>
</evidence>
<comment type="similarity">
    <text evidence="4">In the N-terminal section; belongs to the acetate CoA ligase alpha subunit family.</text>
</comment>
<proteinExistence type="inferred from homology"/>
<dbReference type="Gene3D" id="3.40.50.720">
    <property type="entry name" value="NAD(P)-binding Rossmann-like Domain"/>
    <property type="match status" value="1"/>
</dbReference>
<evidence type="ECO:0000313" key="7">
    <source>
        <dbReference type="EMBL" id="SDH49782.1"/>
    </source>
</evidence>
<keyword evidence="8" id="KW-1185">Reference proteome</keyword>
<protein>
    <submittedName>
        <fullName evidence="7">Acetyltransferase</fullName>
    </submittedName>
</protein>
<dbReference type="GO" id="GO:0005524">
    <property type="term" value="F:ATP binding"/>
    <property type="evidence" value="ECO:0007669"/>
    <property type="project" value="UniProtKB-UniRule"/>
</dbReference>
<evidence type="ECO:0000256" key="4">
    <source>
        <dbReference type="ARBA" id="ARBA00060888"/>
    </source>
</evidence>
<sequence>MNEVRPMFNDFNSLKQFFEPESIAILGASSDTTKPSSKPQVSLINRGYKGKIYPVNPKYKEIFGHKCYSSLADIPGKVDLVIISIPAQGVYTALEQCIAKGICSAVIFSSGFAETGLEGRVLQDKITALAKASGIRLCGPNSVGLINTINGVMASFAHIVDIPDVASKSVGFVTQSGAYGVLIYAQALANGVGFNYFVSVGNEADTEFADFLGYMIHDSATKLVGGYLEGARDGAKLRRVAEEAVKLEKPIMIMKVGRSKVGAKAASSHTGSLAGVDQIYDGFFKQTGIIRIDGYEEMIAFAPFISAGRLPQGKNVAIVSISGGIGITLADACEGLGLTLPMLKESTMAKMKEVLPFFASAQNPIDMTGKFMTHPQILLTCLNALLEDDSIDIIFANFELFEPYGVEIARGIIDIYNSTSKTIVLNPWVYPGTDEGEGVRELRRAGLPVFFNPTLTVRALAQMADYAEFLRKRKNREYQIPVINQGERSKVELNGLEGILSEGISKNLLASFGIPVTKESLAQNEDEAAFMARQIGYPVVLKVDSSDIPHKTEANALMLNLSSEEEVRRAYKIVLQNAKKHKPDARINGVLVQEMLSEGIEVIIGVTRDKVFGPTIMFGLGGIYVEVLKDVSFRVAPLSPGDARDMIEEIKGFGLLKGVRGKPPADLDALVDVIMKVSAMVTELKDQVEELDINPLIVYPAQMGAKAADAMVVLRSSF</sequence>
<name>A0A1G8CWF8_9FIRM</name>
<keyword evidence="2 5" id="KW-0547">Nucleotide-binding</keyword>
<dbReference type="Pfam" id="PF13380">
    <property type="entry name" value="CoA_binding_2"/>
    <property type="match status" value="1"/>
</dbReference>
<dbReference type="Gene3D" id="3.30.470.20">
    <property type="entry name" value="ATP-grasp fold, B domain"/>
    <property type="match status" value="1"/>
</dbReference>
<dbReference type="GO" id="GO:0016874">
    <property type="term" value="F:ligase activity"/>
    <property type="evidence" value="ECO:0007669"/>
    <property type="project" value="UniProtKB-KW"/>
</dbReference>
<dbReference type="GO" id="GO:0016740">
    <property type="term" value="F:transferase activity"/>
    <property type="evidence" value="ECO:0007669"/>
    <property type="project" value="UniProtKB-KW"/>
</dbReference>
<dbReference type="InterPro" id="IPR032875">
    <property type="entry name" value="Succ_CoA_lig_flav_dom"/>
</dbReference>
<dbReference type="InterPro" id="IPR016102">
    <property type="entry name" value="Succinyl-CoA_synth-like"/>
</dbReference>
<evidence type="ECO:0000256" key="5">
    <source>
        <dbReference type="PROSITE-ProRule" id="PRU00409"/>
    </source>
</evidence>
<dbReference type="Pfam" id="PF13607">
    <property type="entry name" value="Succ_CoA_lig"/>
    <property type="match status" value="1"/>
</dbReference>
<evidence type="ECO:0000256" key="3">
    <source>
        <dbReference type="ARBA" id="ARBA00022840"/>
    </source>
</evidence>
<dbReference type="STRING" id="1121419.SAMN05443529_11445"/>
<dbReference type="InterPro" id="IPR051538">
    <property type="entry name" value="Acyl-CoA_Synth/Transferase"/>
</dbReference>
<dbReference type="AlphaFoldDB" id="A0A1G8CWF8"/>
<feature type="domain" description="ATP-grasp" evidence="6">
    <location>
        <begin position="506"/>
        <end position="542"/>
    </location>
</feature>
<dbReference type="OrthoDB" id="9807426at2"/>
<dbReference type="Proteomes" id="UP000198656">
    <property type="component" value="Unassembled WGS sequence"/>
</dbReference>